<proteinExistence type="inferred from homology"/>
<dbReference type="SUPFAM" id="SSF51161">
    <property type="entry name" value="Trimeric LpxA-like enzymes"/>
    <property type="match status" value="1"/>
</dbReference>
<evidence type="ECO:0000256" key="2">
    <source>
        <dbReference type="ARBA" id="ARBA00022679"/>
    </source>
</evidence>
<organism evidence="4 5">
    <name type="scientific">Alteromonas sediminis</name>
    <dbReference type="NCBI Taxonomy" id="2259342"/>
    <lineage>
        <taxon>Bacteria</taxon>
        <taxon>Pseudomonadati</taxon>
        <taxon>Pseudomonadota</taxon>
        <taxon>Gammaproteobacteria</taxon>
        <taxon>Alteromonadales</taxon>
        <taxon>Alteromonadaceae</taxon>
        <taxon>Alteromonas/Salinimonas group</taxon>
        <taxon>Alteromonas</taxon>
    </lineage>
</organism>
<dbReference type="RefSeq" id="WP_124026511.1">
    <property type="nucleotide sequence ID" value="NZ_JBHRSN010000005.1"/>
</dbReference>
<evidence type="ECO:0000256" key="3">
    <source>
        <dbReference type="SAM" id="Phobius"/>
    </source>
</evidence>
<dbReference type="GO" id="GO:0008374">
    <property type="term" value="F:O-acyltransferase activity"/>
    <property type="evidence" value="ECO:0007669"/>
    <property type="project" value="TreeGrafter"/>
</dbReference>
<feature type="transmembrane region" description="Helical" evidence="3">
    <location>
        <begin position="24"/>
        <end position="44"/>
    </location>
</feature>
<keyword evidence="5" id="KW-1185">Reference proteome</keyword>
<dbReference type="CDD" id="cd05825">
    <property type="entry name" value="LbH_wcaF_like"/>
    <property type="match status" value="1"/>
</dbReference>
<dbReference type="OrthoDB" id="9815592at2"/>
<evidence type="ECO:0000256" key="1">
    <source>
        <dbReference type="ARBA" id="ARBA00007274"/>
    </source>
</evidence>
<keyword evidence="2 4" id="KW-0808">Transferase</keyword>
<evidence type="ECO:0000313" key="4">
    <source>
        <dbReference type="EMBL" id="RPJ68510.1"/>
    </source>
</evidence>
<dbReference type="InterPro" id="IPR051159">
    <property type="entry name" value="Hexapeptide_acetyltransf"/>
</dbReference>
<protein>
    <submittedName>
        <fullName evidence="4">Putative colanic acid biosynthesis acetyltransferase</fullName>
    </submittedName>
</protein>
<accession>A0A3N5Y4K8</accession>
<name>A0A3N5Y4K8_9ALTE</name>
<reference evidence="4 5" key="1">
    <citation type="submission" date="2018-11" db="EMBL/GenBank/DDBJ databases">
        <authorList>
            <person name="Ye M.-Q."/>
            <person name="Du Z.-J."/>
        </authorList>
    </citation>
    <scope>NUCLEOTIDE SEQUENCE [LARGE SCALE GENOMIC DNA]</scope>
    <source>
        <strain evidence="4 5">U0105</strain>
    </source>
</reference>
<dbReference type="Gene3D" id="2.160.10.10">
    <property type="entry name" value="Hexapeptide repeat proteins"/>
    <property type="match status" value="1"/>
</dbReference>
<dbReference type="PANTHER" id="PTHR23416">
    <property type="entry name" value="SIALIC ACID SYNTHASE-RELATED"/>
    <property type="match status" value="1"/>
</dbReference>
<comment type="caution">
    <text evidence="4">The sequence shown here is derived from an EMBL/GenBank/DDBJ whole genome shotgun (WGS) entry which is preliminary data.</text>
</comment>
<gene>
    <name evidence="4" type="ORF">DRW07_03650</name>
</gene>
<keyword evidence="3" id="KW-0472">Membrane</keyword>
<keyword evidence="3" id="KW-1133">Transmembrane helix</keyword>
<dbReference type="InterPro" id="IPR011004">
    <property type="entry name" value="Trimer_LpxA-like_sf"/>
</dbReference>
<comment type="similarity">
    <text evidence="1">Belongs to the transferase hexapeptide repeat family.</text>
</comment>
<dbReference type="InterPro" id="IPR001451">
    <property type="entry name" value="Hexapep"/>
</dbReference>
<dbReference type="EMBL" id="RPOK01000001">
    <property type="protein sequence ID" value="RPJ68510.1"/>
    <property type="molecule type" value="Genomic_DNA"/>
</dbReference>
<dbReference type="AlphaFoldDB" id="A0A3N5Y4K8"/>
<evidence type="ECO:0000313" key="5">
    <source>
        <dbReference type="Proteomes" id="UP000275281"/>
    </source>
</evidence>
<dbReference type="GO" id="GO:0005829">
    <property type="term" value="C:cytosol"/>
    <property type="evidence" value="ECO:0007669"/>
    <property type="project" value="TreeGrafter"/>
</dbReference>
<dbReference type="Proteomes" id="UP000275281">
    <property type="component" value="Unassembled WGS sequence"/>
</dbReference>
<dbReference type="PANTHER" id="PTHR23416:SF23">
    <property type="entry name" value="ACETYLTRANSFERASE C18B11.09C-RELATED"/>
    <property type="match status" value="1"/>
</dbReference>
<dbReference type="Pfam" id="PF00132">
    <property type="entry name" value="Hexapep"/>
    <property type="match status" value="1"/>
</dbReference>
<keyword evidence="3" id="KW-0812">Transmembrane</keyword>
<sequence>MNEPLQKKSLNSPTFSLSNKMLRLLWLCCYLVLFRFSPTPLFFWRRFLLRAFGSKLGHGVNIYPSAKIWLPGNLEMKHKSTLGPSVKLYNQGRVVISEGATISQGAYICASTHDYNDPLHPLILGPITIGKHAWICADAFIGPNVNVADGCVIGARAVVNKNTESWSVYAGNPARKVNDRERFD</sequence>